<comment type="subcellular location">
    <subcellularLocation>
        <location evidence="1">Membrane</location>
        <topology evidence="1">Multi-pass membrane protein</topology>
    </subcellularLocation>
</comment>
<evidence type="ECO:0000256" key="2">
    <source>
        <dbReference type="ARBA" id="ARBA00022692"/>
    </source>
</evidence>
<keyword evidence="2 5" id="KW-0812">Transmembrane</keyword>
<accession>A0ABW6IA61</accession>
<evidence type="ECO:0000256" key="1">
    <source>
        <dbReference type="ARBA" id="ARBA00004141"/>
    </source>
</evidence>
<evidence type="ECO:0000256" key="3">
    <source>
        <dbReference type="ARBA" id="ARBA00022989"/>
    </source>
</evidence>
<keyword evidence="3 5" id="KW-1133">Transmembrane helix</keyword>
<gene>
    <name evidence="7" type="ORF">ACFVKH_02045</name>
</gene>
<feature type="transmembrane region" description="Helical" evidence="5">
    <location>
        <begin position="83"/>
        <end position="104"/>
    </location>
</feature>
<evidence type="ECO:0000259" key="6">
    <source>
        <dbReference type="Pfam" id="PF04138"/>
    </source>
</evidence>
<protein>
    <submittedName>
        <fullName evidence="7">GtrA family protein</fullName>
    </submittedName>
</protein>
<evidence type="ECO:0000313" key="7">
    <source>
        <dbReference type="EMBL" id="MFE4105041.1"/>
    </source>
</evidence>
<dbReference type="Pfam" id="PF04138">
    <property type="entry name" value="GtrA_DPMS_TM"/>
    <property type="match status" value="1"/>
</dbReference>
<dbReference type="Proteomes" id="UP001600165">
    <property type="component" value="Unassembled WGS sequence"/>
</dbReference>
<comment type="caution">
    <text evidence="7">The sequence shown here is derived from an EMBL/GenBank/DDBJ whole genome shotgun (WGS) entry which is preliminary data.</text>
</comment>
<dbReference type="RefSeq" id="WP_377960949.1">
    <property type="nucleotide sequence ID" value="NZ_JBHZOL010000011.1"/>
</dbReference>
<dbReference type="EMBL" id="JBHZOL010000011">
    <property type="protein sequence ID" value="MFE4105041.1"/>
    <property type="molecule type" value="Genomic_DNA"/>
</dbReference>
<feature type="transmembrane region" description="Helical" evidence="5">
    <location>
        <begin position="12"/>
        <end position="35"/>
    </location>
</feature>
<organism evidence="7 8">
    <name type="scientific">Almyronema epifaneia S1</name>
    <dbReference type="NCBI Taxonomy" id="2991925"/>
    <lineage>
        <taxon>Bacteria</taxon>
        <taxon>Bacillati</taxon>
        <taxon>Cyanobacteriota</taxon>
        <taxon>Cyanophyceae</taxon>
        <taxon>Nodosilineales</taxon>
        <taxon>Nodosilineaceae</taxon>
        <taxon>Almyronema</taxon>
        <taxon>Almyronema epifaneia</taxon>
    </lineage>
</organism>
<keyword evidence="4 5" id="KW-0472">Membrane</keyword>
<name>A0ABW6IA61_9CYAN</name>
<dbReference type="InterPro" id="IPR007267">
    <property type="entry name" value="GtrA_DPMS_TM"/>
</dbReference>
<feature type="transmembrane region" description="Helical" evidence="5">
    <location>
        <begin position="110"/>
        <end position="130"/>
    </location>
</feature>
<sequence>MRRPILKNKKIRFLICGGITAAFNLVAIAALVALFSATTPLLRNLANITAIEISLLFSFWVYRLGVWPQASWQLKPVLLYQLPVYHLSAAFVILARSFLIFPLLDWLGVHYLLNTLIGIAMGAGLTYFLGDQVIFSDRPKRLTPKQNSKL</sequence>
<feature type="domain" description="GtrA/DPMS transmembrane" evidence="6">
    <location>
        <begin position="12"/>
        <end position="135"/>
    </location>
</feature>
<evidence type="ECO:0000256" key="5">
    <source>
        <dbReference type="SAM" id="Phobius"/>
    </source>
</evidence>
<proteinExistence type="predicted"/>
<reference evidence="7 8" key="1">
    <citation type="submission" date="2024-10" db="EMBL/GenBank/DDBJ databases">
        <authorList>
            <person name="Ratan Roy A."/>
            <person name="Morales Sandoval P.H."/>
            <person name="De Los Santos Villalobos S."/>
            <person name="Chakraborty S."/>
            <person name="Mukherjee J."/>
        </authorList>
    </citation>
    <scope>NUCLEOTIDE SEQUENCE [LARGE SCALE GENOMIC DNA]</scope>
    <source>
        <strain evidence="7 8">S1</strain>
    </source>
</reference>
<feature type="transmembrane region" description="Helical" evidence="5">
    <location>
        <begin position="41"/>
        <end position="62"/>
    </location>
</feature>
<keyword evidence="8" id="KW-1185">Reference proteome</keyword>
<evidence type="ECO:0000256" key="4">
    <source>
        <dbReference type="ARBA" id="ARBA00023136"/>
    </source>
</evidence>
<evidence type="ECO:0000313" key="8">
    <source>
        <dbReference type="Proteomes" id="UP001600165"/>
    </source>
</evidence>